<name>A0A6A9UXL5_9ACTN</name>
<evidence type="ECO:0000256" key="2">
    <source>
        <dbReference type="SAM" id="SignalP"/>
    </source>
</evidence>
<dbReference type="RefSeq" id="WP_156610000.1">
    <property type="nucleotide sequence ID" value="NZ_WPCU01000006.1"/>
</dbReference>
<evidence type="ECO:0000256" key="1">
    <source>
        <dbReference type="SAM" id="MobiDB-lite"/>
    </source>
</evidence>
<evidence type="ECO:0008006" key="5">
    <source>
        <dbReference type="Google" id="ProtNLM"/>
    </source>
</evidence>
<accession>A0A6A9UXL5</accession>
<dbReference type="EMBL" id="WPCU01000006">
    <property type="protein sequence ID" value="MVA76455.1"/>
    <property type="molecule type" value="Genomic_DNA"/>
</dbReference>
<gene>
    <name evidence="3" type="ORF">GC722_10530</name>
</gene>
<keyword evidence="4" id="KW-1185">Reference proteome</keyword>
<organism evidence="3 4">
    <name type="scientific">Auraticoccus cholistanensis</name>
    <dbReference type="NCBI Taxonomy" id="2656650"/>
    <lineage>
        <taxon>Bacteria</taxon>
        <taxon>Bacillati</taxon>
        <taxon>Actinomycetota</taxon>
        <taxon>Actinomycetes</taxon>
        <taxon>Propionibacteriales</taxon>
        <taxon>Propionibacteriaceae</taxon>
        <taxon>Auraticoccus</taxon>
    </lineage>
</organism>
<feature type="chain" id="PRO_5038579986" description="Lipoprotein" evidence="2">
    <location>
        <begin position="23"/>
        <end position="138"/>
    </location>
</feature>
<reference evidence="3 4" key="1">
    <citation type="submission" date="2019-12" db="EMBL/GenBank/DDBJ databases">
        <title>Auraticoccus cholistani sp. nov., an actinomycete isolated from soil of Cholistan desert.</title>
        <authorList>
            <person name="Cheema M.T."/>
        </authorList>
    </citation>
    <scope>NUCLEOTIDE SEQUENCE [LARGE SCALE GENOMIC DNA]</scope>
    <source>
        <strain evidence="3 4">F435</strain>
    </source>
</reference>
<feature type="signal peptide" evidence="2">
    <location>
        <begin position="1"/>
        <end position="22"/>
    </location>
</feature>
<dbReference type="AlphaFoldDB" id="A0A6A9UXL5"/>
<evidence type="ECO:0000313" key="4">
    <source>
        <dbReference type="Proteomes" id="UP000435304"/>
    </source>
</evidence>
<keyword evidence="2" id="KW-0732">Signal</keyword>
<dbReference type="PROSITE" id="PS51257">
    <property type="entry name" value="PROKAR_LIPOPROTEIN"/>
    <property type="match status" value="1"/>
</dbReference>
<proteinExistence type="predicted"/>
<evidence type="ECO:0000313" key="3">
    <source>
        <dbReference type="EMBL" id="MVA76455.1"/>
    </source>
</evidence>
<comment type="caution">
    <text evidence="3">The sequence shown here is derived from an EMBL/GenBank/DDBJ whole genome shotgun (WGS) entry which is preliminary data.</text>
</comment>
<dbReference type="Proteomes" id="UP000435304">
    <property type="component" value="Unassembled WGS sequence"/>
</dbReference>
<feature type="region of interest" description="Disordered" evidence="1">
    <location>
        <begin position="23"/>
        <end position="44"/>
    </location>
</feature>
<protein>
    <recommendedName>
        <fullName evidence="5">Lipoprotein</fullName>
    </recommendedName>
</protein>
<sequence>MRGRRLAAGALLLAVLATGCSASEPAPAPAPTPTATATPAGDGRSLRQLGLSHGPVDAITLPATVTVLERVDQANVVTLVLAAEDGVPTAEHLVATLPAAGFEVTASVPGSLTFTGQGWEGAFTTSPEVSGFTLRRTT</sequence>